<reference evidence="1" key="1">
    <citation type="submission" date="2022-10" db="EMBL/GenBank/DDBJ databases">
        <authorList>
            <person name="Yue Y."/>
        </authorList>
    </citation>
    <scope>NUCLEOTIDE SEQUENCE</scope>
    <source>
        <strain evidence="1">Z654</strain>
    </source>
</reference>
<evidence type="ECO:0000313" key="2">
    <source>
        <dbReference type="Proteomes" id="UP001208041"/>
    </source>
</evidence>
<evidence type="ECO:0000313" key="1">
    <source>
        <dbReference type="EMBL" id="MCV6825463.1"/>
    </source>
</evidence>
<dbReference type="InterPro" id="IPR007709">
    <property type="entry name" value="N-FG_amidohydro"/>
</dbReference>
<keyword evidence="2" id="KW-1185">Reference proteome</keyword>
<dbReference type="Pfam" id="PF05013">
    <property type="entry name" value="FGase"/>
    <property type="match status" value="1"/>
</dbReference>
<organism evidence="1 2">
    <name type="scientific">Halocynthiibacter halioticoli</name>
    <dbReference type="NCBI Taxonomy" id="2986804"/>
    <lineage>
        <taxon>Bacteria</taxon>
        <taxon>Pseudomonadati</taxon>
        <taxon>Pseudomonadota</taxon>
        <taxon>Alphaproteobacteria</taxon>
        <taxon>Rhodobacterales</taxon>
        <taxon>Paracoccaceae</taxon>
        <taxon>Halocynthiibacter</taxon>
    </lineage>
</organism>
<proteinExistence type="predicted"/>
<gene>
    <name evidence="1" type="ORF">OH136_12955</name>
</gene>
<name>A0AAE3LS70_9RHOB</name>
<dbReference type="SUPFAM" id="SSF53187">
    <property type="entry name" value="Zn-dependent exopeptidases"/>
    <property type="match status" value="1"/>
</dbReference>
<dbReference type="AlphaFoldDB" id="A0AAE3LS70"/>
<comment type="caution">
    <text evidence="1">The sequence shown here is derived from an EMBL/GenBank/DDBJ whole genome shotgun (WGS) entry which is preliminary data.</text>
</comment>
<dbReference type="InterPro" id="IPR011227">
    <property type="entry name" value="UCP029730"/>
</dbReference>
<dbReference type="Proteomes" id="UP001208041">
    <property type="component" value="Unassembled WGS sequence"/>
</dbReference>
<dbReference type="EMBL" id="JAOYFC010000002">
    <property type="protein sequence ID" value="MCV6825463.1"/>
    <property type="molecule type" value="Genomic_DNA"/>
</dbReference>
<protein>
    <submittedName>
        <fullName evidence="1">N-formylglutamate amidohydrolase</fullName>
    </submittedName>
</protein>
<dbReference type="PIRSF" id="PIRSF029730">
    <property type="entry name" value="UCP029730"/>
    <property type="match status" value="1"/>
</dbReference>
<accession>A0AAE3LS70</accession>
<dbReference type="Gene3D" id="3.40.630.40">
    <property type="entry name" value="Zn-dependent exopeptidases"/>
    <property type="match status" value="1"/>
</dbReference>
<sequence length="255" mass="27292">MLRDKNIDGDPVTVLNAGGTSPALIVCEHASCFIPGEFDGLGLAKAARESHAAWDPGALNVASRMAERLNARLVASGISRLVYDCNRPPEAPSAMPAKSELIEVPGNVGLSQADRAKRTDAYYEPFRQTLADEVRNGTKAIITIHSFTPVYHGALREVELGILHDVDTRIADAMLAHAPDHTTLNTQRNAPYGPDDGVTHTLKLHGVENGIANVMIEIRNDLLKTEADQMKIADSLAELTLAALDTVGIEGATLS</sequence>
<dbReference type="RefSeq" id="WP_263954334.1">
    <property type="nucleotide sequence ID" value="NZ_JAOYFC010000002.1"/>
</dbReference>